<comment type="caution">
    <text evidence="1">The sequence shown here is derived from an EMBL/GenBank/DDBJ whole genome shotgun (WGS) entry which is preliminary data.</text>
</comment>
<gene>
    <name evidence="1" type="ORF">LCGC14_2655670</name>
</gene>
<reference evidence="1" key="1">
    <citation type="journal article" date="2015" name="Nature">
        <title>Complex archaea that bridge the gap between prokaryotes and eukaryotes.</title>
        <authorList>
            <person name="Spang A."/>
            <person name="Saw J.H."/>
            <person name="Jorgensen S.L."/>
            <person name="Zaremba-Niedzwiedzka K."/>
            <person name="Martijn J."/>
            <person name="Lind A.E."/>
            <person name="van Eijk R."/>
            <person name="Schleper C."/>
            <person name="Guy L."/>
            <person name="Ettema T.J."/>
        </authorList>
    </citation>
    <scope>NUCLEOTIDE SEQUENCE</scope>
</reference>
<evidence type="ECO:0000313" key="1">
    <source>
        <dbReference type="EMBL" id="KKK97145.1"/>
    </source>
</evidence>
<accession>A0A0F9AFS0</accession>
<protein>
    <submittedName>
        <fullName evidence="1">Uncharacterized protein</fullName>
    </submittedName>
</protein>
<organism evidence="1">
    <name type="scientific">marine sediment metagenome</name>
    <dbReference type="NCBI Taxonomy" id="412755"/>
    <lineage>
        <taxon>unclassified sequences</taxon>
        <taxon>metagenomes</taxon>
        <taxon>ecological metagenomes</taxon>
    </lineage>
</organism>
<dbReference type="EMBL" id="LAZR01046178">
    <property type="protein sequence ID" value="KKK97145.1"/>
    <property type="molecule type" value="Genomic_DNA"/>
</dbReference>
<dbReference type="AlphaFoldDB" id="A0A0F9AFS0"/>
<sequence length="52" mass="6328">MKKRILCWLGWHEWGERQYSVKYRRKGEWYHTVSVHCQRPGCEGSKHVVRGV</sequence>
<proteinExistence type="predicted"/>
<name>A0A0F9AFS0_9ZZZZ</name>